<evidence type="ECO:0000313" key="10">
    <source>
        <dbReference type="Proteomes" id="UP001611415"/>
    </source>
</evidence>
<evidence type="ECO:0000256" key="5">
    <source>
        <dbReference type="ARBA" id="ARBA00022989"/>
    </source>
</evidence>
<evidence type="ECO:0000256" key="4">
    <source>
        <dbReference type="ARBA" id="ARBA00022692"/>
    </source>
</evidence>
<dbReference type="PANTHER" id="PTHR43163:SF3">
    <property type="entry name" value="PEPTIDE ABC TRANSPORTER PERMEASE PROTEIN"/>
    <property type="match status" value="1"/>
</dbReference>
<protein>
    <submittedName>
        <fullName evidence="9">ABC transporter permease</fullName>
    </submittedName>
</protein>
<dbReference type="EMBL" id="JBIRYO010000025">
    <property type="protein sequence ID" value="MFI2477488.1"/>
    <property type="molecule type" value="Genomic_DNA"/>
</dbReference>
<dbReference type="PROSITE" id="PS50928">
    <property type="entry name" value="ABC_TM1"/>
    <property type="match status" value="1"/>
</dbReference>
<dbReference type="PANTHER" id="PTHR43163">
    <property type="entry name" value="DIPEPTIDE TRANSPORT SYSTEM PERMEASE PROTEIN DPPB-RELATED"/>
    <property type="match status" value="1"/>
</dbReference>
<organism evidence="9 10">
    <name type="scientific">Nocardia xishanensis</name>
    <dbReference type="NCBI Taxonomy" id="238964"/>
    <lineage>
        <taxon>Bacteria</taxon>
        <taxon>Bacillati</taxon>
        <taxon>Actinomycetota</taxon>
        <taxon>Actinomycetes</taxon>
        <taxon>Mycobacteriales</taxon>
        <taxon>Nocardiaceae</taxon>
        <taxon>Nocardia</taxon>
    </lineage>
</organism>
<evidence type="ECO:0000256" key="1">
    <source>
        <dbReference type="ARBA" id="ARBA00004651"/>
    </source>
</evidence>
<dbReference type="InterPro" id="IPR035906">
    <property type="entry name" value="MetI-like_sf"/>
</dbReference>
<feature type="transmembrane region" description="Helical" evidence="7">
    <location>
        <begin position="289"/>
        <end position="308"/>
    </location>
</feature>
<feature type="transmembrane region" description="Helical" evidence="7">
    <location>
        <begin position="20"/>
        <end position="38"/>
    </location>
</feature>
<keyword evidence="3" id="KW-1003">Cell membrane</keyword>
<keyword evidence="4 7" id="KW-0812">Transmembrane</keyword>
<keyword evidence="2 7" id="KW-0813">Transport</keyword>
<evidence type="ECO:0000256" key="7">
    <source>
        <dbReference type="RuleBase" id="RU363032"/>
    </source>
</evidence>
<sequence>MKWIRHRRSVGPVLGRSVSILITAFLTTVMTFGLIHLVPGGPAEALIGVSSTDVDPAVIEQRLGLDKPLYEQYLRWLSGVVHGDLGTSLVNNAPVADQVLHRLPVSAELVGLALALSAVVAVPLGVWTAYRAGRRSDGVVRAVSGIGLAVPEFFLAIVLIDVFAVGLGLFPALGYVPFGKDPVANLRHLALPAAALAAGASAIVVRQVRAAMIDALSSEYVRAARAMGLRERTIVWRYALRNVSTTVVTVYGLLAIGLLGATVVLEQIFVLPGMSGALVTAIETRDYPMLQGIVLTYVVIVLGINLVVDVATGFLDPRLRAGANA</sequence>
<dbReference type="CDD" id="cd06261">
    <property type="entry name" value="TM_PBP2"/>
    <property type="match status" value="1"/>
</dbReference>
<dbReference type="Proteomes" id="UP001611415">
    <property type="component" value="Unassembled WGS sequence"/>
</dbReference>
<gene>
    <name evidence="9" type="ORF">ACH49W_29285</name>
</gene>
<keyword evidence="5 7" id="KW-1133">Transmembrane helix</keyword>
<comment type="subcellular location">
    <subcellularLocation>
        <location evidence="1 7">Cell membrane</location>
        <topology evidence="1 7">Multi-pass membrane protein</topology>
    </subcellularLocation>
</comment>
<accession>A0ABW7X8N6</accession>
<dbReference type="Gene3D" id="1.10.3720.10">
    <property type="entry name" value="MetI-like"/>
    <property type="match status" value="1"/>
</dbReference>
<proteinExistence type="inferred from homology"/>
<dbReference type="RefSeq" id="WP_357401996.1">
    <property type="nucleotide sequence ID" value="NZ_JBEYCD010000003.1"/>
</dbReference>
<reference evidence="9 10" key="1">
    <citation type="submission" date="2024-10" db="EMBL/GenBank/DDBJ databases">
        <title>The Natural Products Discovery Center: Release of the First 8490 Sequenced Strains for Exploring Actinobacteria Biosynthetic Diversity.</title>
        <authorList>
            <person name="Kalkreuter E."/>
            <person name="Kautsar S.A."/>
            <person name="Yang D."/>
            <person name="Bader C.D."/>
            <person name="Teijaro C.N."/>
            <person name="Fluegel L."/>
            <person name="Davis C.M."/>
            <person name="Simpson J.R."/>
            <person name="Lauterbach L."/>
            <person name="Steele A.D."/>
            <person name="Gui C."/>
            <person name="Meng S."/>
            <person name="Li G."/>
            <person name="Viehrig K."/>
            <person name="Ye F."/>
            <person name="Su P."/>
            <person name="Kiefer A.F."/>
            <person name="Nichols A."/>
            <person name="Cepeda A.J."/>
            <person name="Yan W."/>
            <person name="Fan B."/>
            <person name="Jiang Y."/>
            <person name="Adhikari A."/>
            <person name="Zheng C.-J."/>
            <person name="Schuster L."/>
            <person name="Cowan T.M."/>
            <person name="Smanski M.J."/>
            <person name="Chevrette M.G."/>
            <person name="De Carvalho L.P.S."/>
            <person name="Shen B."/>
        </authorList>
    </citation>
    <scope>NUCLEOTIDE SEQUENCE [LARGE SCALE GENOMIC DNA]</scope>
    <source>
        <strain evidence="9 10">NPDC019275</strain>
    </source>
</reference>
<dbReference type="InterPro" id="IPR045621">
    <property type="entry name" value="BPD_transp_1_N"/>
</dbReference>
<feature type="transmembrane region" description="Helical" evidence="7">
    <location>
        <begin position="189"/>
        <end position="208"/>
    </location>
</feature>
<evidence type="ECO:0000313" key="9">
    <source>
        <dbReference type="EMBL" id="MFI2477488.1"/>
    </source>
</evidence>
<feature type="domain" description="ABC transmembrane type-1" evidence="8">
    <location>
        <begin position="103"/>
        <end position="308"/>
    </location>
</feature>
<evidence type="ECO:0000256" key="3">
    <source>
        <dbReference type="ARBA" id="ARBA00022475"/>
    </source>
</evidence>
<dbReference type="Pfam" id="PF19300">
    <property type="entry name" value="BPD_transp_1_N"/>
    <property type="match status" value="1"/>
</dbReference>
<feature type="transmembrane region" description="Helical" evidence="7">
    <location>
        <begin position="247"/>
        <end position="269"/>
    </location>
</feature>
<evidence type="ECO:0000256" key="6">
    <source>
        <dbReference type="ARBA" id="ARBA00023136"/>
    </source>
</evidence>
<evidence type="ECO:0000259" key="8">
    <source>
        <dbReference type="PROSITE" id="PS50928"/>
    </source>
</evidence>
<feature type="transmembrane region" description="Helical" evidence="7">
    <location>
        <begin position="142"/>
        <end position="169"/>
    </location>
</feature>
<comment type="caution">
    <text evidence="9">The sequence shown here is derived from an EMBL/GenBank/DDBJ whole genome shotgun (WGS) entry which is preliminary data.</text>
</comment>
<name>A0ABW7X8N6_9NOCA</name>
<comment type="similarity">
    <text evidence="7">Belongs to the binding-protein-dependent transport system permease family.</text>
</comment>
<dbReference type="SUPFAM" id="SSF161098">
    <property type="entry name" value="MetI-like"/>
    <property type="match status" value="1"/>
</dbReference>
<dbReference type="Pfam" id="PF00528">
    <property type="entry name" value="BPD_transp_1"/>
    <property type="match status" value="1"/>
</dbReference>
<evidence type="ECO:0000256" key="2">
    <source>
        <dbReference type="ARBA" id="ARBA00022448"/>
    </source>
</evidence>
<keyword evidence="6 7" id="KW-0472">Membrane</keyword>
<keyword evidence="10" id="KW-1185">Reference proteome</keyword>
<feature type="transmembrane region" description="Helical" evidence="7">
    <location>
        <begin position="109"/>
        <end position="130"/>
    </location>
</feature>
<dbReference type="InterPro" id="IPR000515">
    <property type="entry name" value="MetI-like"/>
</dbReference>